<evidence type="ECO:0000313" key="2">
    <source>
        <dbReference type="Proteomes" id="UP000232688"/>
    </source>
</evidence>
<dbReference type="EMBL" id="LLXH01000831">
    <property type="protein sequence ID" value="PKC62640.1"/>
    <property type="molecule type" value="Genomic_DNA"/>
</dbReference>
<dbReference type="Proteomes" id="UP000232688">
    <property type="component" value="Unassembled WGS sequence"/>
</dbReference>
<comment type="caution">
    <text evidence="1">The sequence shown here is derived from an EMBL/GenBank/DDBJ whole genome shotgun (WGS) entry which is preliminary data.</text>
</comment>
<reference evidence="1 2" key="2">
    <citation type="submission" date="2017-10" db="EMBL/GenBank/DDBJ databases">
        <title>Genome analyses suggest a sexual origin of heterokaryosis in a supposedly ancient asexual fungus.</title>
        <authorList>
            <person name="Corradi N."/>
            <person name="Sedzielewska K."/>
            <person name="Noel J."/>
            <person name="Charron P."/>
            <person name="Farinelli L."/>
            <person name="Marton T."/>
            <person name="Kruger M."/>
            <person name="Pelin A."/>
            <person name="Brachmann A."/>
            <person name="Corradi N."/>
        </authorList>
    </citation>
    <scope>NUCLEOTIDE SEQUENCE [LARGE SCALE GENOMIC DNA]</scope>
    <source>
        <strain evidence="1 2">A1</strain>
    </source>
</reference>
<dbReference type="AlphaFoldDB" id="A0A2N0RH75"/>
<accession>A0A2N0RH75</accession>
<sequence length="64" mass="7211">MLEDLKKKEITVCAIVIDSASAYAAARYEYPIDQLYSYRALPTNSTSAWILAINYEPPVVASRR</sequence>
<dbReference type="VEuPathDB" id="FungiDB:RhiirA1_464864"/>
<gene>
    <name evidence="1" type="ORF">RhiirA1_464864</name>
</gene>
<evidence type="ECO:0000313" key="1">
    <source>
        <dbReference type="EMBL" id="PKC62640.1"/>
    </source>
</evidence>
<reference evidence="1 2" key="1">
    <citation type="submission" date="2017-10" db="EMBL/GenBank/DDBJ databases">
        <title>Extensive intraspecific genome diversity in a model arbuscular mycorrhizal fungus.</title>
        <authorList>
            <person name="Chen E.C.H."/>
            <person name="Morin E."/>
            <person name="Baudet D."/>
            <person name="Noel J."/>
            <person name="Ndikumana S."/>
            <person name="Charron P."/>
            <person name="St-Onge C."/>
            <person name="Giorgi J."/>
            <person name="Grigoriev I.V."/>
            <person name="Roux C."/>
            <person name="Martin F.M."/>
            <person name="Corradi N."/>
        </authorList>
    </citation>
    <scope>NUCLEOTIDE SEQUENCE [LARGE SCALE GENOMIC DNA]</scope>
    <source>
        <strain evidence="1 2">A1</strain>
    </source>
</reference>
<protein>
    <submittedName>
        <fullName evidence="1">Uncharacterized protein</fullName>
    </submittedName>
</protein>
<organism evidence="1 2">
    <name type="scientific">Rhizophagus irregularis</name>
    <dbReference type="NCBI Taxonomy" id="588596"/>
    <lineage>
        <taxon>Eukaryota</taxon>
        <taxon>Fungi</taxon>
        <taxon>Fungi incertae sedis</taxon>
        <taxon>Mucoromycota</taxon>
        <taxon>Glomeromycotina</taxon>
        <taxon>Glomeromycetes</taxon>
        <taxon>Glomerales</taxon>
        <taxon>Glomeraceae</taxon>
        <taxon>Rhizophagus</taxon>
    </lineage>
</organism>
<name>A0A2N0RH75_9GLOM</name>
<proteinExistence type="predicted"/>